<dbReference type="Proteomes" id="UP000280228">
    <property type="component" value="Chromosome"/>
</dbReference>
<sequence>MAFDLTLLKKDAKMSAKREIEFDGLELTLQIQASEAFKRAAAEVQKIANTPKKVTKDSLKRGNQDEIGEYEAMLFILGEYCISQWNVTADGEPLAINGDNFLILLDQGFEKDKLTQFITLLFETYASLSQEFEDNKAKLVKKSTTATNGKKSG</sequence>
<gene>
    <name evidence="1" type="ORF">EJK53_1076</name>
</gene>
<accession>A0A3S9QCS3</accession>
<proteinExistence type="predicted"/>
<name>A0A3S9QCS3_MORCA</name>
<dbReference type="AlphaFoldDB" id="A0A3S9QCS3"/>
<dbReference type="RefSeq" id="WP_049158098.1">
    <property type="nucleotide sequence ID" value="NZ_CP034662.1"/>
</dbReference>
<protein>
    <submittedName>
        <fullName evidence="1">Uncharacterized protein</fullName>
    </submittedName>
</protein>
<dbReference type="EMBL" id="CP034662">
    <property type="protein sequence ID" value="AZQ92438.1"/>
    <property type="molecule type" value="Genomic_DNA"/>
</dbReference>
<evidence type="ECO:0000313" key="2">
    <source>
        <dbReference type="Proteomes" id="UP000280228"/>
    </source>
</evidence>
<evidence type="ECO:0000313" key="1">
    <source>
        <dbReference type="EMBL" id="AZQ92438.1"/>
    </source>
</evidence>
<organism evidence="1 2">
    <name type="scientific">Moraxella catarrhalis</name>
    <name type="common">Branhamella catarrhalis</name>
    <dbReference type="NCBI Taxonomy" id="480"/>
    <lineage>
        <taxon>Bacteria</taxon>
        <taxon>Pseudomonadati</taxon>
        <taxon>Pseudomonadota</taxon>
        <taxon>Gammaproteobacteria</taxon>
        <taxon>Moraxellales</taxon>
        <taxon>Moraxellaceae</taxon>
        <taxon>Moraxella</taxon>
    </lineage>
</organism>
<reference evidence="1 2" key="1">
    <citation type="submission" date="2018-12" db="EMBL/GenBank/DDBJ databases">
        <title>Persistence of Moraxella catarrhalis in Chronic Obstructive Pulmonary Disease and Regulation of the Hag/MID Adhesin.</title>
        <authorList>
            <person name="Murphy T."/>
            <person name="Zhao X."/>
            <person name="Vyas G."/>
            <person name="Aluvathingal J."/>
            <person name="Nadendla S."/>
            <person name="Tallon L."/>
            <person name="Tettelin H."/>
        </authorList>
    </citation>
    <scope>NUCLEOTIDE SEQUENCE [LARGE SCALE GENOMIC DNA]</scope>
    <source>
        <strain evidence="1 2">46P58B1</strain>
    </source>
</reference>